<dbReference type="Proteomes" id="UP000589036">
    <property type="component" value="Unassembled WGS sequence"/>
</dbReference>
<dbReference type="InterPro" id="IPR039422">
    <property type="entry name" value="MarR/SlyA-like"/>
</dbReference>
<evidence type="ECO:0000259" key="7">
    <source>
        <dbReference type="PROSITE" id="PS50995"/>
    </source>
</evidence>
<dbReference type="InterPro" id="IPR000835">
    <property type="entry name" value="HTH_MarR-typ"/>
</dbReference>
<keyword evidence="2" id="KW-0963">Cytoplasm</keyword>
<protein>
    <submittedName>
        <fullName evidence="8">DNA-binding MarR family transcriptional regulator</fullName>
    </submittedName>
</protein>
<dbReference type="PRINTS" id="PR00598">
    <property type="entry name" value="HTHMARR"/>
</dbReference>
<keyword evidence="4 8" id="KW-0238">DNA-binding</keyword>
<evidence type="ECO:0000256" key="4">
    <source>
        <dbReference type="ARBA" id="ARBA00023125"/>
    </source>
</evidence>
<dbReference type="EMBL" id="JACCCC010000001">
    <property type="protein sequence ID" value="NYE47344.1"/>
    <property type="molecule type" value="Genomic_DNA"/>
</dbReference>
<reference evidence="8 9" key="1">
    <citation type="submission" date="2020-07" db="EMBL/GenBank/DDBJ databases">
        <title>Sequencing the genomes of 1000 actinobacteria strains.</title>
        <authorList>
            <person name="Klenk H.-P."/>
        </authorList>
    </citation>
    <scope>NUCLEOTIDE SEQUENCE [LARGE SCALE GENOMIC DNA]</scope>
    <source>
        <strain evidence="8 9">CXB654</strain>
    </source>
</reference>
<evidence type="ECO:0000256" key="2">
    <source>
        <dbReference type="ARBA" id="ARBA00022490"/>
    </source>
</evidence>
<evidence type="ECO:0000313" key="9">
    <source>
        <dbReference type="Proteomes" id="UP000589036"/>
    </source>
</evidence>
<dbReference type="SUPFAM" id="SSF46785">
    <property type="entry name" value="Winged helix' DNA-binding domain"/>
    <property type="match status" value="1"/>
</dbReference>
<dbReference type="PANTHER" id="PTHR33164">
    <property type="entry name" value="TRANSCRIPTIONAL REGULATOR, MARR FAMILY"/>
    <property type="match status" value="1"/>
</dbReference>
<evidence type="ECO:0000313" key="8">
    <source>
        <dbReference type="EMBL" id="NYE47344.1"/>
    </source>
</evidence>
<dbReference type="SMART" id="SM00347">
    <property type="entry name" value="HTH_MARR"/>
    <property type="match status" value="1"/>
</dbReference>
<comment type="caution">
    <text evidence="8">The sequence shown here is derived from an EMBL/GenBank/DDBJ whole genome shotgun (WGS) entry which is preliminary data.</text>
</comment>
<dbReference type="GO" id="GO:0003677">
    <property type="term" value="F:DNA binding"/>
    <property type="evidence" value="ECO:0007669"/>
    <property type="project" value="UniProtKB-KW"/>
</dbReference>
<dbReference type="PANTHER" id="PTHR33164:SF5">
    <property type="entry name" value="ORGANIC HYDROPEROXIDE RESISTANCE TRANSCRIPTIONAL REGULATOR"/>
    <property type="match status" value="1"/>
</dbReference>
<proteinExistence type="predicted"/>
<dbReference type="GO" id="GO:0006950">
    <property type="term" value="P:response to stress"/>
    <property type="evidence" value="ECO:0007669"/>
    <property type="project" value="TreeGrafter"/>
</dbReference>
<dbReference type="Gene3D" id="1.10.10.10">
    <property type="entry name" value="Winged helix-like DNA-binding domain superfamily/Winged helix DNA-binding domain"/>
    <property type="match status" value="1"/>
</dbReference>
<evidence type="ECO:0000256" key="3">
    <source>
        <dbReference type="ARBA" id="ARBA00023015"/>
    </source>
</evidence>
<keyword evidence="9" id="KW-1185">Reference proteome</keyword>
<feature type="region of interest" description="Disordered" evidence="6">
    <location>
        <begin position="153"/>
        <end position="172"/>
    </location>
</feature>
<dbReference type="RefSeq" id="WP_179643307.1">
    <property type="nucleotide sequence ID" value="NZ_BAAAYY010000017.1"/>
</dbReference>
<dbReference type="Pfam" id="PF22381">
    <property type="entry name" value="Staph_reg_Sar_Rot"/>
    <property type="match status" value="1"/>
</dbReference>
<dbReference type="FunFam" id="1.10.10.10:FF:000163">
    <property type="entry name" value="MarR family transcriptional regulator"/>
    <property type="match status" value="1"/>
</dbReference>
<accession>A0A852TZF0</accession>
<feature type="domain" description="HTH marR-type" evidence="7">
    <location>
        <begin position="13"/>
        <end position="143"/>
    </location>
</feature>
<keyword evidence="5" id="KW-0804">Transcription</keyword>
<name>A0A852TZF0_9ACTN</name>
<comment type="subcellular location">
    <subcellularLocation>
        <location evidence="1">Cytoplasm</location>
    </subcellularLocation>
</comment>
<dbReference type="InterPro" id="IPR036388">
    <property type="entry name" value="WH-like_DNA-bd_sf"/>
</dbReference>
<dbReference type="AlphaFoldDB" id="A0A852TZF0"/>
<dbReference type="InterPro" id="IPR055166">
    <property type="entry name" value="Transc_reg_Sar_Rot_HTH"/>
</dbReference>
<organism evidence="8 9">
    <name type="scientific">Spinactinospora alkalitolerans</name>
    <dbReference type="NCBI Taxonomy" id="687207"/>
    <lineage>
        <taxon>Bacteria</taxon>
        <taxon>Bacillati</taxon>
        <taxon>Actinomycetota</taxon>
        <taxon>Actinomycetes</taxon>
        <taxon>Streptosporangiales</taxon>
        <taxon>Nocardiopsidaceae</taxon>
        <taxon>Spinactinospora</taxon>
    </lineage>
</organism>
<evidence type="ECO:0000256" key="6">
    <source>
        <dbReference type="SAM" id="MobiDB-lite"/>
    </source>
</evidence>
<evidence type="ECO:0000256" key="5">
    <source>
        <dbReference type="ARBA" id="ARBA00023163"/>
    </source>
</evidence>
<dbReference type="GO" id="GO:0003700">
    <property type="term" value="F:DNA-binding transcription factor activity"/>
    <property type="evidence" value="ECO:0007669"/>
    <property type="project" value="InterPro"/>
</dbReference>
<dbReference type="GO" id="GO:0005737">
    <property type="term" value="C:cytoplasm"/>
    <property type="evidence" value="ECO:0007669"/>
    <property type="project" value="UniProtKB-SubCell"/>
</dbReference>
<sequence>MPQRPAAELLSLDNQLCFAVYAASRALTGLYRELLAELGLTYPQYLVMLVLWEHEEVSVKELGAALRLDSGTLSPLLRRLEGAGLVRRRRAGEDERVVRVALTGAGAALRERAVEVPECVLRAVDLPDARVTELRDLLGHLTETVGAAARELHEGAGQAPSADPRTIPEERG</sequence>
<dbReference type="InterPro" id="IPR036390">
    <property type="entry name" value="WH_DNA-bd_sf"/>
</dbReference>
<gene>
    <name evidence="8" type="ORF">HDA32_002464</name>
</gene>
<evidence type="ECO:0000256" key="1">
    <source>
        <dbReference type="ARBA" id="ARBA00004496"/>
    </source>
</evidence>
<dbReference type="PROSITE" id="PS50995">
    <property type="entry name" value="HTH_MARR_2"/>
    <property type="match status" value="1"/>
</dbReference>
<keyword evidence="3" id="KW-0805">Transcription regulation</keyword>